<evidence type="ECO:0000256" key="1">
    <source>
        <dbReference type="ARBA" id="ARBA00022741"/>
    </source>
</evidence>
<evidence type="ECO:0000313" key="4">
    <source>
        <dbReference type="Proteomes" id="UP001208689"/>
    </source>
</evidence>
<organism evidence="3 4">
    <name type="scientific">Candidatus Lokiarchaeum ossiferum</name>
    <dbReference type="NCBI Taxonomy" id="2951803"/>
    <lineage>
        <taxon>Archaea</taxon>
        <taxon>Promethearchaeati</taxon>
        <taxon>Promethearchaeota</taxon>
        <taxon>Promethearchaeia</taxon>
        <taxon>Promethearchaeales</taxon>
        <taxon>Promethearchaeaceae</taxon>
        <taxon>Candidatus Lokiarchaeum</taxon>
    </lineage>
</organism>
<sequence>MAVSNKNIDPNFNLETVDVSILDAEYEKEIKIIVMGEMDAGKSSLIKIFFGDKTPQSILSNKLEPTIGVEINIFEKNHAKIGVFDLAGQEMARWLSPNNEEMFYETDGILLFFTLSNNLKKKEIERTSKKLKYFLNEKAPKCQVTVILNKYDDYINSKSGNLKKANRIKMMVEEASQFPTYISALTPNYYPLLRLKLDRMLGTMPVEPPSIAESPATDLAQPSENFFKQDGHIVKGLYLSDATQAFEEDYDVKISRQEIMSSEFSLGR</sequence>
<keyword evidence="2" id="KW-0342">GTP-binding</keyword>
<accession>A0ABY6HP82</accession>
<dbReference type="Proteomes" id="UP001208689">
    <property type="component" value="Chromosome"/>
</dbReference>
<dbReference type="EMBL" id="CP104013">
    <property type="protein sequence ID" value="UYP45215.1"/>
    <property type="molecule type" value="Genomic_DNA"/>
</dbReference>
<keyword evidence="1" id="KW-0547">Nucleotide-binding</keyword>
<evidence type="ECO:0000256" key="2">
    <source>
        <dbReference type="ARBA" id="ARBA00023134"/>
    </source>
</evidence>
<dbReference type="PROSITE" id="PS51419">
    <property type="entry name" value="RAB"/>
    <property type="match status" value="1"/>
</dbReference>
<gene>
    <name evidence="3" type="ORF">NEF87_001500</name>
</gene>
<keyword evidence="4" id="KW-1185">Reference proteome</keyword>
<dbReference type="Pfam" id="PF00025">
    <property type="entry name" value="Arf"/>
    <property type="match status" value="1"/>
</dbReference>
<dbReference type="InterPro" id="IPR027417">
    <property type="entry name" value="P-loop_NTPase"/>
</dbReference>
<evidence type="ECO:0000313" key="3">
    <source>
        <dbReference type="EMBL" id="UYP45215.1"/>
    </source>
</evidence>
<protein>
    <recommendedName>
        <fullName evidence="5">GTP-binding protein</fullName>
    </recommendedName>
</protein>
<dbReference type="PANTHER" id="PTHR24073">
    <property type="entry name" value="DRAB5-RELATED"/>
    <property type="match status" value="1"/>
</dbReference>
<evidence type="ECO:0008006" key="5">
    <source>
        <dbReference type="Google" id="ProtNLM"/>
    </source>
</evidence>
<name>A0ABY6HP82_9ARCH</name>
<reference evidence="3" key="1">
    <citation type="submission" date="2022-09" db="EMBL/GenBank/DDBJ databases">
        <title>Actin cytoskeleton and complex cell architecture in an #Asgard archaeon.</title>
        <authorList>
            <person name="Ponce Toledo R.I."/>
            <person name="Schleper C."/>
            <person name="Rodrigues Oliveira T."/>
            <person name="Wollweber F."/>
            <person name="Xu J."/>
            <person name="Rittmann S."/>
            <person name="Klingl A."/>
            <person name="Pilhofer M."/>
        </authorList>
    </citation>
    <scope>NUCLEOTIDE SEQUENCE</scope>
    <source>
        <strain evidence="3">B-35</strain>
    </source>
</reference>
<dbReference type="Gene3D" id="3.40.50.300">
    <property type="entry name" value="P-loop containing nucleotide triphosphate hydrolases"/>
    <property type="match status" value="1"/>
</dbReference>
<dbReference type="SUPFAM" id="SSF52540">
    <property type="entry name" value="P-loop containing nucleoside triphosphate hydrolases"/>
    <property type="match status" value="1"/>
</dbReference>
<dbReference type="InterPro" id="IPR006689">
    <property type="entry name" value="Small_GTPase_ARF/SAR"/>
</dbReference>
<proteinExistence type="predicted"/>